<protein>
    <recommendedName>
        <fullName evidence="2">Toxin</fullName>
    </recommendedName>
</protein>
<dbReference type="AlphaFoldDB" id="A0A367VD16"/>
<dbReference type="InterPro" id="IPR007712">
    <property type="entry name" value="RelE/ParE_toxin"/>
</dbReference>
<dbReference type="Proteomes" id="UP000253061">
    <property type="component" value="Unassembled WGS sequence"/>
</dbReference>
<dbReference type="InterPro" id="IPR035093">
    <property type="entry name" value="RelE/ParE_toxin_dom_sf"/>
</dbReference>
<reference evidence="3 4" key="1">
    <citation type="submission" date="2014-07" db="EMBL/GenBank/DDBJ databases">
        <title>Draft genome sequence of Thalassospira profundimaris R8-17.</title>
        <authorList>
            <person name="Lai Q."/>
            <person name="Shao Z."/>
        </authorList>
    </citation>
    <scope>NUCLEOTIDE SEQUENCE [LARGE SCALE GENOMIC DNA]</scope>
    <source>
        <strain evidence="3 4">R8-17</strain>
    </source>
</reference>
<comment type="caution">
    <text evidence="3">The sequence shown here is derived from an EMBL/GenBank/DDBJ whole genome shotgun (WGS) entry which is preliminary data.</text>
</comment>
<sequence>MPSYRLSKRAEDDIKRIYRYGIETFGQKQADIYFDALFDKFDSIAQAPSIYQAIDAIRPGYRRCVFGSNTIYYRSDNNGTVIARILGREDPILANI</sequence>
<keyword evidence="1" id="KW-1277">Toxin-antitoxin system</keyword>
<dbReference type="Pfam" id="PF05016">
    <property type="entry name" value="ParE_toxin"/>
    <property type="match status" value="1"/>
</dbReference>
<dbReference type="PIRSF" id="PIRSF029218">
    <property type="entry name" value="ParE"/>
    <property type="match status" value="1"/>
</dbReference>
<name>A0A367VD16_9PROT</name>
<dbReference type="EMBL" id="JPWB01000003">
    <property type="protein sequence ID" value="RCK23053.1"/>
    <property type="molecule type" value="Genomic_DNA"/>
</dbReference>
<dbReference type="Gene3D" id="3.30.2310.20">
    <property type="entry name" value="RelE-like"/>
    <property type="match status" value="1"/>
</dbReference>
<evidence type="ECO:0000313" key="4">
    <source>
        <dbReference type="Proteomes" id="UP000253061"/>
    </source>
</evidence>
<accession>A0A367VD16</accession>
<evidence type="ECO:0000256" key="1">
    <source>
        <dbReference type="ARBA" id="ARBA00022649"/>
    </source>
</evidence>
<organism evidence="3 4">
    <name type="scientific">Thalassospira profundimaris</name>
    <dbReference type="NCBI Taxonomy" id="502049"/>
    <lineage>
        <taxon>Bacteria</taxon>
        <taxon>Pseudomonadati</taxon>
        <taxon>Pseudomonadota</taxon>
        <taxon>Alphaproteobacteria</taxon>
        <taxon>Rhodospirillales</taxon>
        <taxon>Thalassospiraceae</taxon>
        <taxon>Thalassospira</taxon>
    </lineage>
</organism>
<comment type="similarity">
    <text evidence="2">Belongs to the RelE toxin family.</text>
</comment>
<dbReference type="InterPro" id="IPR028344">
    <property type="entry name" value="ParE1/4"/>
</dbReference>
<evidence type="ECO:0000256" key="2">
    <source>
        <dbReference type="PIRNR" id="PIRNR029218"/>
    </source>
</evidence>
<evidence type="ECO:0000313" key="3">
    <source>
        <dbReference type="EMBL" id="RCK23053.1"/>
    </source>
</evidence>
<proteinExistence type="inferred from homology"/>
<dbReference type="RefSeq" id="WP_062957809.1">
    <property type="nucleotide sequence ID" value="NZ_JPWB01000003.1"/>
</dbReference>
<gene>
    <name evidence="3" type="ORF">TH6_08410</name>
</gene>